<evidence type="ECO:0000256" key="11">
    <source>
        <dbReference type="SAM" id="Coils"/>
    </source>
</evidence>
<dbReference type="RefSeq" id="WP_143893498.1">
    <property type="nucleotide sequence ID" value="NZ_CP041666.1"/>
</dbReference>
<reference evidence="12 13" key="1">
    <citation type="submission" date="2019-07" db="EMBL/GenBank/DDBJ databases">
        <authorList>
            <person name="Li J."/>
        </authorList>
    </citation>
    <scope>NUCLEOTIDE SEQUENCE [LARGE SCALE GENOMIC DNA]</scope>
    <source>
        <strain evidence="12 13">TKL69</strain>
    </source>
</reference>
<keyword evidence="13" id="KW-1185">Reference proteome</keyword>
<dbReference type="OrthoDB" id="2968361at2"/>
<dbReference type="EMBL" id="CP041666">
    <property type="protein sequence ID" value="QDP40177.1"/>
    <property type="molecule type" value="Genomic_DNA"/>
</dbReference>
<comment type="similarity">
    <text evidence="2">Belongs to the FliJ family.</text>
</comment>
<sequence length="147" mass="17592">MAFIQTFEKILQVKEREKKEAQKAYKQSVDSFEEVATKLYELLRKKEEAEENYQRQLDKAVSIDMLASHSSYMDKLQQVIQEVQYTVNEARLNMESFQLKLTDAHIEVKKFEKMIENKKQKLSEQLKLQENSFMDEISLQQYSVRNR</sequence>
<evidence type="ECO:0000256" key="1">
    <source>
        <dbReference type="ARBA" id="ARBA00004413"/>
    </source>
</evidence>
<keyword evidence="5" id="KW-1003">Cell membrane</keyword>
<dbReference type="KEGG" id="aqt:FN924_08340"/>
<dbReference type="GO" id="GO:0071973">
    <property type="term" value="P:bacterial-type flagellum-dependent cell motility"/>
    <property type="evidence" value="ECO:0007669"/>
    <property type="project" value="InterPro"/>
</dbReference>
<keyword evidence="4" id="KW-0813">Transport</keyword>
<evidence type="ECO:0000256" key="2">
    <source>
        <dbReference type="ARBA" id="ARBA00010004"/>
    </source>
</evidence>
<keyword evidence="10" id="KW-1006">Bacterial flagellum protein export</keyword>
<dbReference type="GO" id="GO:0015031">
    <property type="term" value="P:protein transport"/>
    <property type="evidence" value="ECO:0007669"/>
    <property type="project" value="UniProtKB-KW"/>
</dbReference>
<evidence type="ECO:0000313" key="13">
    <source>
        <dbReference type="Proteomes" id="UP000315215"/>
    </source>
</evidence>
<keyword evidence="9" id="KW-0472">Membrane</keyword>
<keyword evidence="12" id="KW-0966">Cell projection</keyword>
<keyword evidence="11" id="KW-0175">Coiled coil</keyword>
<dbReference type="GO" id="GO:0006935">
    <property type="term" value="P:chemotaxis"/>
    <property type="evidence" value="ECO:0007669"/>
    <property type="project" value="UniProtKB-KW"/>
</dbReference>
<dbReference type="Gene3D" id="1.10.287.1700">
    <property type="match status" value="1"/>
</dbReference>
<dbReference type="NCBIfam" id="TIGR02473">
    <property type="entry name" value="flagell_FliJ"/>
    <property type="match status" value="1"/>
</dbReference>
<evidence type="ECO:0000256" key="10">
    <source>
        <dbReference type="ARBA" id="ARBA00023225"/>
    </source>
</evidence>
<accession>A0A516KFN3</accession>
<evidence type="ECO:0000256" key="5">
    <source>
        <dbReference type="ARBA" id="ARBA00022475"/>
    </source>
</evidence>
<dbReference type="GO" id="GO:0044781">
    <property type="term" value="P:bacterial-type flagellum organization"/>
    <property type="evidence" value="ECO:0007669"/>
    <property type="project" value="UniProtKB-KW"/>
</dbReference>
<keyword evidence="12" id="KW-0969">Cilium</keyword>
<dbReference type="GO" id="GO:0009288">
    <property type="term" value="C:bacterial-type flagellum"/>
    <property type="evidence" value="ECO:0007669"/>
    <property type="project" value="InterPro"/>
</dbReference>
<dbReference type="Proteomes" id="UP000315215">
    <property type="component" value="Chromosome"/>
</dbReference>
<evidence type="ECO:0000256" key="7">
    <source>
        <dbReference type="ARBA" id="ARBA00022795"/>
    </source>
</evidence>
<comment type="subcellular location">
    <subcellularLocation>
        <location evidence="1">Cell membrane</location>
        <topology evidence="1">Peripheral membrane protein</topology>
        <orientation evidence="1">Cytoplasmic side</orientation>
    </subcellularLocation>
</comment>
<dbReference type="Pfam" id="PF02050">
    <property type="entry name" value="FliJ"/>
    <property type="match status" value="1"/>
</dbReference>
<name>A0A516KFN3_9BACI</name>
<keyword evidence="12" id="KW-0282">Flagellum</keyword>
<feature type="coiled-coil region" evidence="11">
    <location>
        <begin position="4"/>
        <end position="132"/>
    </location>
</feature>
<evidence type="ECO:0000256" key="3">
    <source>
        <dbReference type="ARBA" id="ARBA00020392"/>
    </source>
</evidence>
<dbReference type="GO" id="GO:0005886">
    <property type="term" value="C:plasma membrane"/>
    <property type="evidence" value="ECO:0007669"/>
    <property type="project" value="UniProtKB-SubCell"/>
</dbReference>
<evidence type="ECO:0000256" key="4">
    <source>
        <dbReference type="ARBA" id="ARBA00022448"/>
    </source>
</evidence>
<organism evidence="12 13">
    <name type="scientific">Radiobacillus deserti</name>
    <dbReference type="NCBI Taxonomy" id="2594883"/>
    <lineage>
        <taxon>Bacteria</taxon>
        <taxon>Bacillati</taxon>
        <taxon>Bacillota</taxon>
        <taxon>Bacilli</taxon>
        <taxon>Bacillales</taxon>
        <taxon>Bacillaceae</taxon>
        <taxon>Radiobacillus</taxon>
    </lineage>
</organism>
<protein>
    <recommendedName>
        <fullName evidence="3">Flagellar FliJ protein</fullName>
    </recommendedName>
</protein>
<evidence type="ECO:0000313" key="12">
    <source>
        <dbReference type="EMBL" id="QDP40177.1"/>
    </source>
</evidence>
<proteinExistence type="inferred from homology"/>
<keyword evidence="6" id="KW-0145">Chemotaxis</keyword>
<dbReference type="InterPro" id="IPR053716">
    <property type="entry name" value="Flag_assembly_chemotaxis_eff"/>
</dbReference>
<dbReference type="InterPro" id="IPR012823">
    <property type="entry name" value="Flagell_FliJ"/>
</dbReference>
<keyword evidence="7" id="KW-1005">Bacterial flagellum biogenesis</keyword>
<gene>
    <name evidence="12" type="primary">fliJ</name>
    <name evidence="12" type="ORF">FN924_08340</name>
</gene>
<evidence type="ECO:0000256" key="9">
    <source>
        <dbReference type="ARBA" id="ARBA00023136"/>
    </source>
</evidence>
<evidence type="ECO:0000256" key="8">
    <source>
        <dbReference type="ARBA" id="ARBA00022927"/>
    </source>
</evidence>
<dbReference type="AlphaFoldDB" id="A0A516KFN3"/>
<evidence type="ECO:0000256" key="6">
    <source>
        <dbReference type="ARBA" id="ARBA00022500"/>
    </source>
</evidence>
<keyword evidence="8" id="KW-0653">Protein transport</keyword>